<name>A0ABP7AJE5_9MICO</name>
<evidence type="ECO:0000256" key="1">
    <source>
        <dbReference type="SAM" id="MobiDB-lite"/>
    </source>
</evidence>
<dbReference type="Proteomes" id="UP001501697">
    <property type="component" value="Unassembled WGS sequence"/>
</dbReference>
<organism evidence="3 4">
    <name type="scientific">Microbacterium awajiense</name>
    <dbReference type="NCBI Taxonomy" id="415214"/>
    <lineage>
        <taxon>Bacteria</taxon>
        <taxon>Bacillati</taxon>
        <taxon>Actinomycetota</taxon>
        <taxon>Actinomycetes</taxon>
        <taxon>Micrococcales</taxon>
        <taxon>Microbacteriaceae</taxon>
        <taxon>Microbacterium</taxon>
    </lineage>
</organism>
<dbReference type="RefSeq" id="WP_344737445.1">
    <property type="nucleotide sequence ID" value="NZ_BAAAYU010000005.1"/>
</dbReference>
<evidence type="ECO:0000256" key="2">
    <source>
        <dbReference type="SAM" id="Phobius"/>
    </source>
</evidence>
<evidence type="ECO:0000313" key="4">
    <source>
        <dbReference type="Proteomes" id="UP001501697"/>
    </source>
</evidence>
<feature type="transmembrane region" description="Helical" evidence="2">
    <location>
        <begin position="146"/>
        <end position="170"/>
    </location>
</feature>
<reference evidence="4" key="1">
    <citation type="journal article" date="2019" name="Int. J. Syst. Evol. Microbiol.">
        <title>The Global Catalogue of Microorganisms (GCM) 10K type strain sequencing project: providing services to taxonomists for standard genome sequencing and annotation.</title>
        <authorList>
            <consortium name="The Broad Institute Genomics Platform"/>
            <consortium name="The Broad Institute Genome Sequencing Center for Infectious Disease"/>
            <person name="Wu L."/>
            <person name="Ma J."/>
        </authorList>
    </citation>
    <scope>NUCLEOTIDE SEQUENCE [LARGE SCALE GENOMIC DNA]</scope>
    <source>
        <strain evidence="4">JCM 16544</strain>
    </source>
</reference>
<protein>
    <submittedName>
        <fullName evidence="3">Uncharacterized protein</fullName>
    </submittedName>
</protein>
<comment type="caution">
    <text evidence="3">The sequence shown here is derived from an EMBL/GenBank/DDBJ whole genome shotgun (WGS) entry which is preliminary data.</text>
</comment>
<accession>A0ABP7AJE5</accession>
<proteinExistence type="predicted"/>
<keyword evidence="2" id="KW-0472">Membrane</keyword>
<keyword evidence="2" id="KW-1133">Transmembrane helix</keyword>
<sequence>MTDPPDDDTIPVRIGPVADRTQRSTRRATGVADAGGAAAAGSAQIDTAPVDVHPTATMPASRSLDAGEDTIVARDPAVSRAADATPEAATGRREAQEGGTPQRIYRPRAGEPVVVARTPPRPRAPQAAADTAGVEAEERRLGLRRVIWLALGAAGIVLAGAATVVLLAVAG</sequence>
<gene>
    <name evidence="3" type="ORF">GCM10022200_15770</name>
</gene>
<feature type="region of interest" description="Disordered" evidence="1">
    <location>
        <begin position="1"/>
        <end position="109"/>
    </location>
</feature>
<evidence type="ECO:0000313" key="3">
    <source>
        <dbReference type="EMBL" id="GAA3633481.1"/>
    </source>
</evidence>
<keyword evidence="2" id="KW-0812">Transmembrane</keyword>
<feature type="compositionally biased region" description="Low complexity" evidence="1">
    <location>
        <begin position="28"/>
        <end position="43"/>
    </location>
</feature>
<keyword evidence="4" id="KW-1185">Reference proteome</keyword>
<dbReference type="EMBL" id="BAAAYU010000005">
    <property type="protein sequence ID" value="GAA3633481.1"/>
    <property type="molecule type" value="Genomic_DNA"/>
</dbReference>